<sequence>MTSYPEKQTAISGIGQSKISRGADKPALGLTIDAALQAIENAGLKREDIDGMACWPGGTGEANGFAPISIPVLQDALRLKLNWYSNASETSGQYGALFNAIGAIAAGLARHVLIYRTMYEATARKTSFANALSQPGEPVYGIFNWYAPYHVYAASLQQALFFNAYVHKSGIKPEQVAQIAINGRRNAALNPAAIYRTPITVDDYMASPIIATPLRLFDCDVPCDGSTAIILSHRDAAKDGPNPLTWIEAVGSSMRYRNSWTQMEGDALATQCQPEVAAMMWNRTDLTVKDIDVAELYDGFSYHTINWLENLGVCDRWGAKDFIEGGHRIALDGEFPINTNGGAMSAGRMHAYGQVHEACIQLWGLGGERQVKRKGKDTPKVAVMTTAGGPLAGSFLLCRD</sequence>
<dbReference type="EMBL" id="QRGP01000001">
    <property type="protein sequence ID" value="RDV06622.1"/>
    <property type="molecule type" value="Genomic_DNA"/>
</dbReference>
<dbReference type="CDD" id="cd00829">
    <property type="entry name" value="SCP-x_thiolase"/>
    <property type="match status" value="1"/>
</dbReference>
<comment type="caution">
    <text evidence="2">The sequence shown here is derived from an EMBL/GenBank/DDBJ whole genome shotgun (WGS) entry which is preliminary data.</text>
</comment>
<gene>
    <name evidence="2" type="ORF">DXH95_04165</name>
</gene>
<protein>
    <submittedName>
        <fullName evidence="2">Thiolase family protein</fullName>
    </submittedName>
</protein>
<dbReference type="GO" id="GO:0003988">
    <property type="term" value="F:acetyl-CoA C-acyltransferase activity"/>
    <property type="evidence" value="ECO:0007669"/>
    <property type="project" value="UniProtKB-ARBA"/>
</dbReference>
<dbReference type="RefSeq" id="WP_115548171.1">
    <property type="nucleotide sequence ID" value="NZ_QRGP01000001.1"/>
</dbReference>
<evidence type="ECO:0000313" key="2">
    <source>
        <dbReference type="EMBL" id="RDV06622.1"/>
    </source>
</evidence>
<dbReference type="SUPFAM" id="SSF53901">
    <property type="entry name" value="Thiolase-like"/>
    <property type="match status" value="2"/>
</dbReference>
<feature type="domain" description="Thiolase C-terminal" evidence="1">
    <location>
        <begin position="268"/>
        <end position="392"/>
    </location>
</feature>
<dbReference type="InterPro" id="IPR016039">
    <property type="entry name" value="Thiolase-like"/>
</dbReference>
<dbReference type="AlphaFoldDB" id="A0A371BG96"/>
<dbReference type="OrthoDB" id="9790314at2"/>
<reference evidence="3" key="1">
    <citation type="submission" date="2018-08" db="EMBL/GenBank/DDBJ databases">
        <authorList>
            <person name="Kim S.-J."/>
            <person name="Jung G.-Y."/>
        </authorList>
    </citation>
    <scope>NUCLEOTIDE SEQUENCE [LARGE SCALE GENOMIC DNA]</scope>
    <source>
        <strain evidence="3">GY_G</strain>
    </source>
</reference>
<proteinExistence type="predicted"/>
<accession>A0A371BG96</accession>
<keyword evidence="3" id="KW-1185">Reference proteome</keyword>
<dbReference type="InterPro" id="IPR055140">
    <property type="entry name" value="Thiolase_C_2"/>
</dbReference>
<dbReference type="PANTHER" id="PTHR42870">
    <property type="entry name" value="ACETYL-COA C-ACETYLTRANSFERASE"/>
    <property type="match status" value="1"/>
</dbReference>
<evidence type="ECO:0000313" key="3">
    <source>
        <dbReference type="Proteomes" id="UP000263833"/>
    </source>
</evidence>
<dbReference type="Pfam" id="PF22691">
    <property type="entry name" value="Thiolase_C_1"/>
    <property type="match status" value="1"/>
</dbReference>
<dbReference type="Proteomes" id="UP000263833">
    <property type="component" value="Unassembled WGS sequence"/>
</dbReference>
<dbReference type="InterPro" id="IPR002155">
    <property type="entry name" value="Thiolase"/>
</dbReference>
<dbReference type="PIRSF" id="PIRSF000429">
    <property type="entry name" value="Ac-CoA_Ac_transf"/>
    <property type="match status" value="1"/>
</dbReference>
<evidence type="ECO:0000259" key="1">
    <source>
        <dbReference type="Pfam" id="PF22691"/>
    </source>
</evidence>
<organism evidence="2 3">
    <name type="scientific">Sphingorhabdus pulchriflava</name>
    <dbReference type="NCBI Taxonomy" id="2292257"/>
    <lineage>
        <taxon>Bacteria</taxon>
        <taxon>Pseudomonadati</taxon>
        <taxon>Pseudomonadota</taxon>
        <taxon>Alphaproteobacteria</taxon>
        <taxon>Sphingomonadales</taxon>
        <taxon>Sphingomonadaceae</taxon>
        <taxon>Sphingorhabdus</taxon>
    </lineage>
</organism>
<name>A0A371BG96_9SPHN</name>
<dbReference type="PANTHER" id="PTHR42870:SF1">
    <property type="entry name" value="NON-SPECIFIC LIPID-TRANSFER PROTEIN-LIKE 2"/>
    <property type="match status" value="1"/>
</dbReference>
<dbReference type="Gene3D" id="3.40.47.10">
    <property type="match status" value="1"/>
</dbReference>